<sequence>MRLKMLQPSAVNPSKKSWVEVMANAKTIKVTLTRSPIGCQPKHKLCVKGLGLRKIGHTVEVEDTPSIRGMINRVNYLVQVEEN</sequence>
<dbReference type="InterPro" id="IPR036919">
    <property type="entry name" value="Ribo_uL30_ferredoxin-like_sf"/>
</dbReference>
<evidence type="ECO:0000256" key="3">
    <source>
        <dbReference type="ARBA" id="ARBA00022980"/>
    </source>
</evidence>
<proteinExistence type="inferred from homology"/>
<dbReference type="EMBL" id="QMDL01000005">
    <property type="protein sequence ID" value="RMJ01745.1"/>
    <property type="molecule type" value="Genomic_DNA"/>
</dbReference>
<keyword evidence="8" id="KW-1185">Reference proteome</keyword>
<dbReference type="PANTHER" id="PTHR15892">
    <property type="entry name" value="MITOCHONDRIAL RIBOSOMAL PROTEIN L30"/>
    <property type="match status" value="1"/>
</dbReference>
<dbReference type="GO" id="GO:0022625">
    <property type="term" value="C:cytosolic large ribosomal subunit"/>
    <property type="evidence" value="ECO:0007669"/>
    <property type="project" value="TreeGrafter"/>
</dbReference>
<evidence type="ECO:0000259" key="6">
    <source>
        <dbReference type="Pfam" id="PF00327"/>
    </source>
</evidence>
<name>A0A3M2R9F8_9GAMM</name>
<accession>A0A3M2R9F8</accession>
<reference evidence="7 8" key="1">
    <citation type="submission" date="2018-08" db="EMBL/GenBank/DDBJ databases">
        <title>Whole Genome Sequence of the Moderate Halophilic Marine Bacterium Marinobacter litoralis Sw-45.</title>
        <authorList>
            <person name="Musa H."/>
        </authorList>
    </citation>
    <scope>NUCLEOTIDE SEQUENCE [LARGE SCALE GENOMIC DNA]</scope>
    <source>
        <strain evidence="7 8">Sw-45</strain>
    </source>
</reference>
<protein>
    <recommendedName>
        <fullName evidence="5">Large ribosomal subunit protein uL30</fullName>
    </recommendedName>
</protein>
<dbReference type="PANTHER" id="PTHR15892:SF2">
    <property type="entry name" value="LARGE RIBOSOMAL SUBUNIT PROTEIN UL30M"/>
    <property type="match status" value="1"/>
</dbReference>
<dbReference type="Pfam" id="PF00327">
    <property type="entry name" value="Ribosomal_L30"/>
    <property type="match status" value="1"/>
</dbReference>
<organism evidence="7 8">
    <name type="scientific">Marinobacter litoralis</name>
    <dbReference type="NCBI Taxonomy" id="187981"/>
    <lineage>
        <taxon>Bacteria</taxon>
        <taxon>Pseudomonadati</taxon>
        <taxon>Pseudomonadota</taxon>
        <taxon>Gammaproteobacteria</taxon>
        <taxon>Pseudomonadales</taxon>
        <taxon>Marinobacteraceae</taxon>
        <taxon>Marinobacter</taxon>
    </lineage>
</organism>
<evidence type="ECO:0000313" key="8">
    <source>
        <dbReference type="Proteomes" id="UP000265903"/>
    </source>
</evidence>
<dbReference type="NCBIfam" id="TIGR01308">
    <property type="entry name" value="rpmD_bact"/>
    <property type="match status" value="1"/>
</dbReference>
<dbReference type="GO" id="GO:0006412">
    <property type="term" value="P:translation"/>
    <property type="evidence" value="ECO:0007669"/>
    <property type="project" value="UniProtKB-UniRule"/>
</dbReference>
<dbReference type="HAMAP" id="MF_01371_B">
    <property type="entry name" value="Ribosomal_uL30_B"/>
    <property type="match status" value="1"/>
</dbReference>
<keyword evidence="3 5" id="KW-0689">Ribosomal protein</keyword>
<dbReference type="InterPro" id="IPR005996">
    <property type="entry name" value="Ribosomal_uL30_bac-type"/>
</dbReference>
<dbReference type="FunFam" id="3.30.1390.20:FF:000001">
    <property type="entry name" value="50S ribosomal protein L30"/>
    <property type="match status" value="1"/>
</dbReference>
<evidence type="ECO:0000313" key="7">
    <source>
        <dbReference type="EMBL" id="RMJ01745.1"/>
    </source>
</evidence>
<dbReference type="CDD" id="cd01658">
    <property type="entry name" value="Ribosomal_L30"/>
    <property type="match status" value="1"/>
</dbReference>
<comment type="similarity">
    <text evidence="1 5">Belongs to the universal ribosomal protein uL30 family.</text>
</comment>
<evidence type="ECO:0000256" key="5">
    <source>
        <dbReference type="HAMAP-Rule" id="MF_01371"/>
    </source>
</evidence>
<evidence type="ECO:0000256" key="1">
    <source>
        <dbReference type="ARBA" id="ARBA00007594"/>
    </source>
</evidence>
<dbReference type="GO" id="GO:0003735">
    <property type="term" value="F:structural constituent of ribosome"/>
    <property type="evidence" value="ECO:0007669"/>
    <property type="project" value="InterPro"/>
</dbReference>
<feature type="domain" description="Large ribosomal subunit protein uL30-like ferredoxin-like fold" evidence="6">
    <location>
        <begin position="28"/>
        <end position="78"/>
    </location>
</feature>
<dbReference type="Proteomes" id="UP000265903">
    <property type="component" value="Unassembled WGS sequence"/>
</dbReference>
<dbReference type="SUPFAM" id="SSF55129">
    <property type="entry name" value="Ribosomal protein L30p/L7e"/>
    <property type="match status" value="1"/>
</dbReference>
<dbReference type="InterPro" id="IPR016082">
    <property type="entry name" value="Ribosomal_uL30_ferredoxin-like"/>
</dbReference>
<keyword evidence="4 5" id="KW-0687">Ribonucleoprotein</keyword>
<evidence type="ECO:0000256" key="4">
    <source>
        <dbReference type="ARBA" id="ARBA00023274"/>
    </source>
</evidence>
<comment type="caution">
    <text evidence="7">The sequence shown here is derived from an EMBL/GenBank/DDBJ whole genome shotgun (WGS) entry which is preliminary data.</text>
</comment>
<comment type="subunit">
    <text evidence="2 5">Part of the 50S ribosomal subunit.</text>
</comment>
<gene>
    <name evidence="5 7" type="primary">rpmD</name>
    <name evidence="7" type="ORF">DOQ08_03024</name>
</gene>
<dbReference type="Gene3D" id="3.30.1390.20">
    <property type="entry name" value="Ribosomal protein L30, ferredoxin-like fold domain"/>
    <property type="match status" value="1"/>
</dbReference>
<evidence type="ECO:0000256" key="2">
    <source>
        <dbReference type="ARBA" id="ARBA00011838"/>
    </source>
</evidence>
<dbReference type="AlphaFoldDB" id="A0A3M2R9F8"/>